<name>A0ABP9QTZ9_9PSEU</name>
<evidence type="ECO:0000313" key="2">
    <source>
        <dbReference type="Proteomes" id="UP001428817"/>
    </source>
</evidence>
<dbReference type="EMBL" id="BAABJP010000037">
    <property type="protein sequence ID" value="GAA5167564.1"/>
    <property type="molecule type" value="Genomic_DNA"/>
</dbReference>
<accession>A0ABP9QTZ9</accession>
<dbReference type="RefSeq" id="WP_185059899.1">
    <property type="nucleotide sequence ID" value="NZ_BAABJP010000037.1"/>
</dbReference>
<gene>
    <name evidence="1" type="ORF">GCM10023321_60510</name>
</gene>
<evidence type="ECO:0000313" key="1">
    <source>
        <dbReference type="EMBL" id="GAA5167564.1"/>
    </source>
</evidence>
<comment type="caution">
    <text evidence="1">The sequence shown here is derived from an EMBL/GenBank/DDBJ whole genome shotgun (WGS) entry which is preliminary data.</text>
</comment>
<organism evidence="1 2">
    <name type="scientific">Pseudonocardia eucalypti</name>
    <dbReference type="NCBI Taxonomy" id="648755"/>
    <lineage>
        <taxon>Bacteria</taxon>
        <taxon>Bacillati</taxon>
        <taxon>Actinomycetota</taxon>
        <taxon>Actinomycetes</taxon>
        <taxon>Pseudonocardiales</taxon>
        <taxon>Pseudonocardiaceae</taxon>
        <taxon>Pseudonocardia</taxon>
    </lineage>
</organism>
<dbReference type="Proteomes" id="UP001428817">
    <property type="component" value="Unassembled WGS sequence"/>
</dbReference>
<reference evidence="2" key="1">
    <citation type="journal article" date="2019" name="Int. J. Syst. Evol. Microbiol.">
        <title>The Global Catalogue of Microorganisms (GCM) 10K type strain sequencing project: providing services to taxonomists for standard genome sequencing and annotation.</title>
        <authorList>
            <consortium name="The Broad Institute Genomics Platform"/>
            <consortium name="The Broad Institute Genome Sequencing Center for Infectious Disease"/>
            <person name="Wu L."/>
            <person name="Ma J."/>
        </authorList>
    </citation>
    <scope>NUCLEOTIDE SEQUENCE [LARGE SCALE GENOMIC DNA]</scope>
    <source>
        <strain evidence="2">JCM 18303</strain>
    </source>
</reference>
<proteinExistence type="predicted"/>
<protein>
    <submittedName>
        <fullName evidence="1">Uncharacterized protein</fullName>
    </submittedName>
</protein>
<sequence length="70" mass="8428">MKRRAERDDLTMAYMRYLATWLHSWSTRRKFEFRRQRRPAAEVTPVRLHVVVTEHDPSVMRSDEPRAATA</sequence>
<keyword evidence="2" id="KW-1185">Reference proteome</keyword>